<dbReference type="AlphaFoldDB" id="A0A0G4QDA8"/>
<evidence type="ECO:0008006" key="4">
    <source>
        <dbReference type="Google" id="ProtNLM"/>
    </source>
</evidence>
<reference evidence="3" key="1">
    <citation type="submission" date="2015-06" db="EMBL/GenBank/DDBJ databases">
        <authorList>
            <person name="Urmite Genomes"/>
        </authorList>
    </citation>
    <scope>NUCLEOTIDE SEQUENCE [LARGE SCALE GENOMIC DNA]</scope>
    <source>
        <strain evidence="3">CSUR P1867</strain>
    </source>
</reference>
<gene>
    <name evidence="2" type="ORF">BN1804_02699</name>
</gene>
<feature type="coiled-coil region" evidence="1">
    <location>
        <begin position="18"/>
        <end position="52"/>
    </location>
</feature>
<organism evidence="2 3">
    <name type="scientific">Proteus penneri</name>
    <dbReference type="NCBI Taxonomy" id="102862"/>
    <lineage>
        <taxon>Bacteria</taxon>
        <taxon>Pseudomonadati</taxon>
        <taxon>Pseudomonadota</taxon>
        <taxon>Gammaproteobacteria</taxon>
        <taxon>Enterobacterales</taxon>
        <taxon>Morganellaceae</taxon>
        <taxon>Proteus</taxon>
    </lineage>
</organism>
<sequence>MRLPLEQQSLINAVIKRQQKIEKKQHQYQQLLIEAENKKIEQQQLANALKNEIPTYEKAGIYSFISLNQQRRKQAIVLSSLNICYAQIKEIENKLIQLQEDKMALQKEYLVAVKKQKKMQRYFDRKLLEKTLYLERLEQNEIQEMALYEQNNT</sequence>
<dbReference type="Pfam" id="PF02090">
    <property type="entry name" value="SPAM"/>
    <property type="match status" value="1"/>
</dbReference>
<name>A0A0G4QDA8_9GAMM</name>
<evidence type="ECO:0000313" key="3">
    <source>
        <dbReference type="Proteomes" id="UP000183920"/>
    </source>
</evidence>
<accession>A0A0G4QDA8</accession>
<protein>
    <recommendedName>
        <fullName evidence="4">Type III secretion protein</fullName>
    </recommendedName>
</protein>
<evidence type="ECO:0000313" key="2">
    <source>
        <dbReference type="EMBL" id="CRL63855.1"/>
    </source>
</evidence>
<dbReference type="RefSeq" id="WP_072064443.1">
    <property type="nucleotide sequence ID" value="NZ_CVRY01000005.1"/>
</dbReference>
<dbReference type="Proteomes" id="UP000183920">
    <property type="component" value="Unassembled WGS sequence"/>
</dbReference>
<feature type="coiled-coil region" evidence="1">
    <location>
        <begin position="81"/>
        <end position="108"/>
    </location>
</feature>
<dbReference type="InterPro" id="IPR002954">
    <property type="entry name" value="Salm_SPAgM"/>
</dbReference>
<evidence type="ECO:0000256" key="1">
    <source>
        <dbReference type="SAM" id="Coils"/>
    </source>
</evidence>
<proteinExistence type="predicted"/>
<dbReference type="EMBL" id="CVRY01000005">
    <property type="protein sequence ID" value="CRL63855.1"/>
    <property type="molecule type" value="Genomic_DNA"/>
</dbReference>
<keyword evidence="1" id="KW-0175">Coiled coil</keyword>